<dbReference type="GO" id="GO:0003785">
    <property type="term" value="F:actin monomer binding"/>
    <property type="evidence" value="ECO:0007669"/>
    <property type="project" value="InterPro"/>
</dbReference>
<sequence>MSDKLGMAEFEKFDTSKLKKTETQEKNPLPSKETAEQEKHAGESY</sequence>
<evidence type="ECO:0000256" key="1">
    <source>
        <dbReference type="ARBA" id="ARBA00004245"/>
    </source>
</evidence>
<dbReference type="AlphaFoldDB" id="A0A6P3HNV8"/>
<reference evidence="14" key="1">
    <citation type="submission" date="2025-08" db="UniProtKB">
        <authorList>
            <consortium name="RefSeq"/>
        </authorList>
    </citation>
    <scope>IDENTIFICATION</scope>
    <source>
        <tissue evidence="14">Blood</tissue>
    </source>
</reference>
<evidence type="ECO:0000313" key="14">
    <source>
        <dbReference type="RefSeq" id="XP_010844151.1"/>
    </source>
</evidence>
<evidence type="ECO:0000256" key="8">
    <source>
        <dbReference type="ARBA" id="ARBA00023203"/>
    </source>
</evidence>
<protein>
    <recommendedName>
        <fullName evidence="11">Thymosin beta-4</fullName>
    </recommendedName>
</protein>
<name>A0A6P3HNV8_BISBB</name>
<dbReference type="Pfam" id="PF01290">
    <property type="entry name" value="Thymosin"/>
    <property type="match status" value="1"/>
</dbReference>
<evidence type="ECO:0000256" key="6">
    <source>
        <dbReference type="ARBA" id="ARBA00022843"/>
    </source>
</evidence>
<proteinExistence type="inferred from homology"/>
<evidence type="ECO:0000256" key="5">
    <source>
        <dbReference type="ARBA" id="ARBA00022553"/>
    </source>
</evidence>
<dbReference type="GO" id="GO:0005737">
    <property type="term" value="C:cytoplasm"/>
    <property type="evidence" value="ECO:0007669"/>
    <property type="project" value="TreeGrafter"/>
</dbReference>
<dbReference type="PANTHER" id="PTHR12021">
    <property type="entry name" value="THYMOSIN BETA"/>
    <property type="match status" value="1"/>
</dbReference>
<evidence type="ECO:0000256" key="3">
    <source>
        <dbReference type="ARBA" id="ARBA00022490"/>
    </source>
</evidence>
<keyword evidence="9" id="KW-0206">Cytoskeleton</keyword>
<evidence type="ECO:0000313" key="13">
    <source>
        <dbReference type="Proteomes" id="UP000515208"/>
    </source>
</evidence>
<comment type="similarity">
    <text evidence="2">Belongs to the thymosin beta family.</text>
</comment>
<accession>A0A6P3HNV8</accession>
<evidence type="ECO:0000256" key="2">
    <source>
        <dbReference type="ARBA" id="ARBA00009511"/>
    </source>
</evidence>
<keyword evidence="5" id="KW-0597">Phosphoprotein</keyword>
<dbReference type="GO" id="GO:0007015">
    <property type="term" value="P:actin filament organization"/>
    <property type="evidence" value="ECO:0007669"/>
    <property type="project" value="InterPro"/>
</dbReference>
<dbReference type="PANTHER" id="PTHR12021:SF20">
    <property type="entry name" value="THYMOSIN BETA-4"/>
    <property type="match status" value="1"/>
</dbReference>
<organism evidence="13 14">
    <name type="scientific">Bison bison bison</name>
    <name type="common">North American plains bison</name>
    <dbReference type="NCBI Taxonomy" id="43346"/>
    <lineage>
        <taxon>Eukaryota</taxon>
        <taxon>Metazoa</taxon>
        <taxon>Chordata</taxon>
        <taxon>Craniata</taxon>
        <taxon>Vertebrata</taxon>
        <taxon>Euteleostomi</taxon>
        <taxon>Mammalia</taxon>
        <taxon>Eutheria</taxon>
        <taxon>Laurasiatheria</taxon>
        <taxon>Artiodactyla</taxon>
        <taxon>Ruminantia</taxon>
        <taxon>Pecora</taxon>
        <taxon>Bovidae</taxon>
        <taxon>Bovinae</taxon>
        <taxon>Bison</taxon>
    </lineage>
</organism>
<feature type="compositionally biased region" description="Basic and acidic residues" evidence="12">
    <location>
        <begin position="33"/>
        <end position="45"/>
    </location>
</feature>
<dbReference type="PROSITE" id="PS00500">
    <property type="entry name" value="THYMOSIN_B4"/>
    <property type="match status" value="1"/>
</dbReference>
<dbReference type="InterPro" id="IPR038386">
    <property type="entry name" value="Beta-thymosin_sf"/>
</dbReference>
<dbReference type="Proteomes" id="UP000515208">
    <property type="component" value="Unplaced"/>
</dbReference>
<dbReference type="SMART" id="SM00152">
    <property type="entry name" value="THY"/>
    <property type="match status" value="1"/>
</dbReference>
<evidence type="ECO:0000256" key="10">
    <source>
        <dbReference type="ARBA" id="ARBA00025497"/>
    </source>
</evidence>
<keyword evidence="13" id="KW-1185">Reference proteome</keyword>
<dbReference type="FunFam" id="1.20.5.520:FF:000001">
    <property type="entry name" value="Thymosin beta"/>
    <property type="match status" value="1"/>
</dbReference>
<evidence type="ECO:0000256" key="12">
    <source>
        <dbReference type="SAM" id="MobiDB-lite"/>
    </source>
</evidence>
<keyword evidence="8" id="KW-0009">Actin-binding</keyword>
<dbReference type="KEGG" id="bbis:104992846"/>
<dbReference type="GO" id="GO:0005856">
    <property type="term" value="C:cytoskeleton"/>
    <property type="evidence" value="ECO:0007669"/>
    <property type="project" value="UniProtKB-SubCell"/>
</dbReference>
<evidence type="ECO:0000256" key="11">
    <source>
        <dbReference type="ARBA" id="ARBA00039278"/>
    </source>
</evidence>
<keyword evidence="7" id="KW-0007">Acetylation</keyword>
<keyword evidence="3" id="KW-0963">Cytoplasm</keyword>
<feature type="region of interest" description="Disordered" evidence="12">
    <location>
        <begin position="1"/>
        <end position="45"/>
    </location>
</feature>
<keyword evidence="6" id="KW-0832">Ubl conjugation</keyword>
<evidence type="ECO:0000256" key="4">
    <source>
        <dbReference type="ARBA" id="ARBA00022499"/>
    </source>
</evidence>
<evidence type="ECO:0000256" key="9">
    <source>
        <dbReference type="ARBA" id="ARBA00023212"/>
    </source>
</evidence>
<comment type="function">
    <text evidence="10">Plays an important role in the organization of the cytoskeleton. Binds to and sequesters actin monomers (G actin) and therefore inhibits actin polymerization.</text>
</comment>
<dbReference type="InterPro" id="IPR001152">
    <property type="entry name" value="Beta-thymosin"/>
</dbReference>
<dbReference type="GO" id="GO:0030334">
    <property type="term" value="P:regulation of cell migration"/>
    <property type="evidence" value="ECO:0007669"/>
    <property type="project" value="TreeGrafter"/>
</dbReference>
<dbReference type="RefSeq" id="XP_010844151.1">
    <property type="nucleotide sequence ID" value="XM_010845849.1"/>
</dbReference>
<dbReference type="GeneID" id="104992846"/>
<evidence type="ECO:0000256" key="7">
    <source>
        <dbReference type="ARBA" id="ARBA00022990"/>
    </source>
</evidence>
<comment type="subcellular location">
    <subcellularLocation>
        <location evidence="1">Cytoplasm</location>
        <location evidence="1">Cytoskeleton</location>
    </subcellularLocation>
</comment>
<dbReference type="Gene3D" id="1.20.5.520">
    <property type="entry name" value="Single helix bin"/>
    <property type="match status" value="1"/>
</dbReference>
<gene>
    <name evidence="14" type="primary">LOC104992846</name>
</gene>
<keyword evidence="4" id="KW-1017">Isopeptide bond</keyword>
<feature type="compositionally biased region" description="Basic and acidic residues" evidence="12">
    <location>
        <begin position="9"/>
        <end position="25"/>
    </location>
</feature>